<dbReference type="AlphaFoldDB" id="A0A0D2NVB3"/>
<organism evidence="3 4">
    <name type="scientific">Hypholoma sublateritium (strain FD-334 SS-4)</name>
    <dbReference type="NCBI Taxonomy" id="945553"/>
    <lineage>
        <taxon>Eukaryota</taxon>
        <taxon>Fungi</taxon>
        <taxon>Dikarya</taxon>
        <taxon>Basidiomycota</taxon>
        <taxon>Agaricomycotina</taxon>
        <taxon>Agaricomycetes</taxon>
        <taxon>Agaricomycetidae</taxon>
        <taxon>Agaricales</taxon>
        <taxon>Agaricineae</taxon>
        <taxon>Strophariaceae</taxon>
        <taxon>Hypholoma</taxon>
    </lineage>
</organism>
<reference evidence="4" key="1">
    <citation type="submission" date="2014-04" db="EMBL/GenBank/DDBJ databases">
        <title>Evolutionary Origins and Diversification of the Mycorrhizal Mutualists.</title>
        <authorList>
            <consortium name="DOE Joint Genome Institute"/>
            <consortium name="Mycorrhizal Genomics Consortium"/>
            <person name="Kohler A."/>
            <person name="Kuo A."/>
            <person name="Nagy L.G."/>
            <person name="Floudas D."/>
            <person name="Copeland A."/>
            <person name="Barry K.W."/>
            <person name="Cichocki N."/>
            <person name="Veneault-Fourrey C."/>
            <person name="LaButti K."/>
            <person name="Lindquist E.A."/>
            <person name="Lipzen A."/>
            <person name="Lundell T."/>
            <person name="Morin E."/>
            <person name="Murat C."/>
            <person name="Riley R."/>
            <person name="Ohm R."/>
            <person name="Sun H."/>
            <person name="Tunlid A."/>
            <person name="Henrissat B."/>
            <person name="Grigoriev I.V."/>
            <person name="Hibbett D.S."/>
            <person name="Martin F."/>
        </authorList>
    </citation>
    <scope>NUCLEOTIDE SEQUENCE [LARGE SCALE GENOMIC DNA]</scope>
    <source>
        <strain evidence="4">FD-334 SS-4</strain>
    </source>
</reference>
<dbReference type="CDD" id="cd12087">
    <property type="entry name" value="TM_EGFR-like"/>
    <property type="match status" value="1"/>
</dbReference>
<keyword evidence="2" id="KW-0472">Membrane</keyword>
<evidence type="ECO:0000256" key="1">
    <source>
        <dbReference type="SAM" id="MobiDB-lite"/>
    </source>
</evidence>
<proteinExistence type="predicted"/>
<dbReference type="OrthoDB" id="3067294at2759"/>
<accession>A0A0D2NVB3</accession>
<keyword evidence="2" id="KW-0812">Transmembrane</keyword>
<dbReference type="OMA" id="TIRCFAM"/>
<keyword evidence="4" id="KW-1185">Reference proteome</keyword>
<gene>
    <name evidence="3" type="ORF">HYPSUDRAFT_43186</name>
</gene>
<name>A0A0D2NVB3_HYPSF</name>
<feature type="compositionally biased region" description="Polar residues" evidence="1">
    <location>
        <begin position="445"/>
        <end position="459"/>
    </location>
</feature>
<protein>
    <submittedName>
        <fullName evidence="3">Uncharacterized protein</fullName>
    </submittedName>
</protein>
<dbReference type="STRING" id="945553.A0A0D2NVB3"/>
<evidence type="ECO:0000313" key="4">
    <source>
        <dbReference type="Proteomes" id="UP000054270"/>
    </source>
</evidence>
<dbReference type="Proteomes" id="UP000054270">
    <property type="component" value="Unassembled WGS sequence"/>
</dbReference>
<feature type="region of interest" description="Disordered" evidence="1">
    <location>
        <begin position="129"/>
        <end position="207"/>
    </location>
</feature>
<evidence type="ECO:0000256" key="2">
    <source>
        <dbReference type="SAM" id="Phobius"/>
    </source>
</evidence>
<evidence type="ECO:0000313" key="3">
    <source>
        <dbReference type="EMBL" id="KJA20481.1"/>
    </source>
</evidence>
<dbReference type="EMBL" id="KN817567">
    <property type="protein sequence ID" value="KJA20481.1"/>
    <property type="molecule type" value="Genomic_DNA"/>
</dbReference>
<keyword evidence="2" id="KW-1133">Transmembrane helix</keyword>
<dbReference type="Gene3D" id="2.60.120.260">
    <property type="entry name" value="Galactose-binding domain-like"/>
    <property type="match status" value="2"/>
</dbReference>
<sequence length="479" mass="49042">MSIFDDRDASWTYTGDWAKVSEFPALDETVHLSAGTDGIAEFSFSGVGVSVFGTVASLGFGLAPRASFVVDGGPESIYVPPQESGTTQYQHLFFQSDVLPAGDHTLTIKNLLASGRLYLDYASVQAATATPPAAPTPGQSATSTTANSPPATPTAPASTSVTSTTSPAIVTTAGSLTAPGSSVTSSSSSLSVSGRSQSTETASASAAGTVAEYTTTFDDRDPSIVYTGTWNAGGYSSEYEGTDTWTNTTGASASITFTGIGISVCGTIGALGNGIAPQSSYSIDGGAQTDYTAVQQAGAQYKQCFFRSATLASAIHTLVIGNTADGGNYYMDYISVVSLNPNAVTSPTGFSSVATTTDSPSSSKSSPVGAIVGGILGALLVIGLAIAGVLYMRRKRGVHTFRVEGATSTTQIRFQGGPRVVTPFVPLNYTPHGSDHSESGMLGGRSTSHSNSGWSNLAVGTSHKRTMSTLSELPPPQYE</sequence>
<feature type="transmembrane region" description="Helical" evidence="2">
    <location>
        <begin position="368"/>
        <end position="392"/>
    </location>
</feature>
<feature type="region of interest" description="Disordered" evidence="1">
    <location>
        <begin position="433"/>
        <end position="479"/>
    </location>
</feature>